<keyword evidence="2" id="KW-1185">Reference proteome</keyword>
<organism evidence="1 2">
    <name type="scientific">Hyalomma asiaticum</name>
    <name type="common">Tick</name>
    <dbReference type="NCBI Taxonomy" id="266040"/>
    <lineage>
        <taxon>Eukaryota</taxon>
        <taxon>Metazoa</taxon>
        <taxon>Ecdysozoa</taxon>
        <taxon>Arthropoda</taxon>
        <taxon>Chelicerata</taxon>
        <taxon>Arachnida</taxon>
        <taxon>Acari</taxon>
        <taxon>Parasitiformes</taxon>
        <taxon>Ixodida</taxon>
        <taxon>Ixodoidea</taxon>
        <taxon>Ixodidae</taxon>
        <taxon>Hyalomminae</taxon>
        <taxon>Hyalomma</taxon>
    </lineage>
</organism>
<evidence type="ECO:0000313" key="2">
    <source>
        <dbReference type="Proteomes" id="UP000821845"/>
    </source>
</evidence>
<dbReference type="EMBL" id="CM023490">
    <property type="protein sequence ID" value="KAH6942578.1"/>
    <property type="molecule type" value="Genomic_DNA"/>
</dbReference>
<comment type="caution">
    <text evidence="1">The sequence shown here is derived from an EMBL/GenBank/DDBJ whole genome shotgun (WGS) entry which is preliminary data.</text>
</comment>
<accession>A0ACB7T6K4</accession>
<reference evidence="1" key="1">
    <citation type="submission" date="2020-05" db="EMBL/GenBank/DDBJ databases">
        <title>Large-scale comparative analyses of tick genomes elucidate their genetic diversity and vector capacities.</title>
        <authorList>
            <person name="Jia N."/>
            <person name="Wang J."/>
            <person name="Shi W."/>
            <person name="Du L."/>
            <person name="Sun Y."/>
            <person name="Zhan W."/>
            <person name="Jiang J."/>
            <person name="Wang Q."/>
            <person name="Zhang B."/>
            <person name="Ji P."/>
            <person name="Sakyi L.B."/>
            <person name="Cui X."/>
            <person name="Yuan T."/>
            <person name="Jiang B."/>
            <person name="Yang W."/>
            <person name="Lam T.T.-Y."/>
            <person name="Chang Q."/>
            <person name="Ding S."/>
            <person name="Wang X."/>
            <person name="Zhu J."/>
            <person name="Ruan X."/>
            <person name="Zhao L."/>
            <person name="Wei J."/>
            <person name="Que T."/>
            <person name="Du C."/>
            <person name="Cheng J."/>
            <person name="Dai P."/>
            <person name="Han X."/>
            <person name="Huang E."/>
            <person name="Gao Y."/>
            <person name="Liu J."/>
            <person name="Shao H."/>
            <person name="Ye R."/>
            <person name="Li L."/>
            <person name="Wei W."/>
            <person name="Wang X."/>
            <person name="Wang C."/>
            <person name="Yang T."/>
            <person name="Huo Q."/>
            <person name="Li W."/>
            <person name="Guo W."/>
            <person name="Chen H."/>
            <person name="Zhou L."/>
            <person name="Ni X."/>
            <person name="Tian J."/>
            <person name="Zhou Y."/>
            <person name="Sheng Y."/>
            <person name="Liu T."/>
            <person name="Pan Y."/>
            <person name="Xia L."/>
            <person name="Li J."/>
            <person name="Zhao F."/>
            <person name="Cao W."/>
        </authorList>
    </citation>
    <scope>NUCLEOTIDE SEQUENCE</scope>
    <source>
        <strain evidence="1">Hyas-2018</strain>
    </source>
</reference>
<protein>
    <submittedName>
        <fullName evidence="1">Uncharacterized protein</fullName>
    </submittedName>
</protein>
<name>A0ACB7T6K4_HYAAI</name>
<sequence length="106" mass="12032">METLKKNRKVIRSQETRFTIDADKALGNTFAVDIEEVEEVIAMAQWRRRSVISGMPVMVFRHADGPWHATLCKRPCICAALFRGQGVSLATCTYWCARPEPEMSSQ</sequence>
<dbReference type="Proteomes" id="UP000821845">
    <property type="component" value="Chromosome 10"/>
</dbReference>
<gene>
    <name evidence="1" type="ORF">HPB50_008162</name>
</gene>
<evidence type="ECO:0000313" key="1">
    <source>
        <dbReference type="EMBL" id="KAH6942578.1"/>
    </source>
</evidence>
<proteinExistence type="predicted"/>